<dbReference type="PANTHER" id="PTHR39600">
    <property type="entry name" value="PEPTIDASE INHIBITOR I78 FAMILY PROTEIN"/>
    <property type="match status" value="1"/>
</dbReference>
<keyword evidence="3" id="KW-1185">Reference proteome</keyword>
<gene>
    <name evidence="2" type="ORF">AABB31_07705</name>
</gene>
<accession>A0AAN0MBQ6</accession>
<keyword evidence="1" id="KW-0732">Signal</keyword>
<dbReference type="Gene3D" id="3.30.10.10">
    <property type="entry name" value="Trypsin Inhibitor V, subunit A"/>
    <property type="match status" value="1"/>
</dbReference>
<feature type="chain" id="PRO_5042869357" evidence="1">
    <location>
        <begin position="19"/>
        <end position="89"/>
    </location>
</feature>
<dbReference type="KEGG" id="yrh:AABB31_07705"/>
<protein>
    <submittedName>
        <fullName evidence="2">I78 family peptidase inhibitor</fullName>
    </submittedName>
</protein>
<dbReference type="AlphaFoldDB" id="A0AAN0MBQ6"/>
<organism evidence="2 3">
    <name type="scientific">Yoonia rhodophyticola</name>
    <dbReference type="NCBI Taxonomy" id="3137370"/>
    <lineage>
        <taxon>Bacteria</taxon>
        <taxon>Pseudomonadati</taxon>
        <taxon>Pseudomonadota</taxon>
        <taxon>Alphaproteobacteria</taxon>
        <taxon>Rhodobacterales</taxon>
        <taxon>Paracoccaceae</taxon>
        <taxon>Yoonia</taxon>
    </lineage>
</organism>
<name>A0AAN0MBQ6_9RHOB</name>
<reference evidence="2" key="1">
    <citation type="submission" date="2024-08" db="EMBL/GenBank/DDBJ databases">
        <title>Phylogenomic analyses of a clade within the roseobacter group suggest taxonomic reassignments of species of the genera Aestuariivita, Citreicella, Loktanella, Nautella, Pelagibaca, Ruegeria, Thalassobius, Thiobacimonas and Tropicibacter, and the proposal o.</title>
        <authorList>
            <person name="Jeon C.O."/>
        </authorList>
    </citation>
    <scope>NUCLEOTIDE SEQUENCE</scope>
    <source>
        <strain evidence="2">SS1-5</strain>
    </source>
</reference>
<dbReference type="Proteomes" id="UP001470809">
    <property type="component" value="Chromosome"/>
</dbReference>
<dbReference type="Pfam" id="PF11720">
    <property type="entry name" value="Inhibitor_I78"/>
    <property type="match status" value="1"/>
</dbReference>
<evidence type="ECO:0000313" key="2">
    <source>
        <dbReference type="EMBL" id="WZU68751.1"/>
    </source>
</evidence>
<sequence>MRRILILLMLAACAPATEIPGSAPELPDTCGAARFAELIGQDATALERVLIMRMVRVIRPGDAVTQDFRPERINFQIGPDEKVSDITCG</sequence>
<dbReference type="PANTHER" id="PTHR39600:SF1">
    <property type="entry name" value="PEPTIDASE INHIBITOR I78 FAMILY PROTEIN"/>
    <property type="match status" value="1"/>
</dbReference>
<dbReference type="RefSeq" id="WP_342078042.1">
    <property type="nucleotide sequence ID" value="NZ_CP151767.2"/>
</dbReference>
<evidence type="ECO:0000256" key="1">
    <source>
        <dbReference type="SAM" id="SignalP"/>
    </source>
</evidence>
<proteinExistence type="predicted"/>
<feature type="signal peptide" evidence="1">
    <location>
        <begin position="1"/>
        <end position="18"/>
    </location>
</feature>
<evidence type="ECO:0000313" key="3">
    <source>
        <dbReference type="Proteomes" id="UP001470809"/>
    </source>
</evidence>
<dbReference type="EMBL" id="CP151767">
    <property type="protein sequence ID" value="WZU68751.1"/>
    <property type="molecule type" value="Genomic_DNA"/>
</dbReference>
<dbReference type="InterPro" id="IPR021719">
    <property type="entry name" value="Prot_inh_I78"/>
</dbReference>